<keyword evidence="2" id="KW-0560">Oxidoreductase</keyword>
<dbReference type="PANTHER" id="PTHR46696:SF4">
    <property type="entry name" value="BIOTIN BIOSYNTHESIS CYTOCHROME P450"/>
    <property type="match status" value="1"/>
</dbReference>
<accession>A0ABU6NUZ9</accession>
<keyword evidence="2" id="KW-0503">Monooxygenase</keyword>
<dbReference type="Proteomes" id="UP001342826">
    <property type="component" value="Unassembled WGS sequence"/>
</dbReference>
<evidence type="ECO:0000256" key="2">
    <source>
        <dbReference type="RuleBase" id="RU000461"/>
    </source>
</evidence>
<dbReference type="SUPFAM" id="SSF48264">
    <property type="entry name" value="Cytochrome P450"/>
    <property type="match status" value="1"/>
</dbReference>
<dbReference type="InterPro" id="IPR036396">
    <property type="entry name" value="Cyt_P450_sf"/>
</dbReference>
<dbReference type="PANTHER" id="PTHR46696">
    <property type="entry name" value="P450, PUTATIVE (EUROFUNG)-RELATED"/>
    <property type="match status" value="1"/>
</dbReference>
<gene>
    <name evidence="3" type="ORF">P9271_02290</name>
</gene>
<keyword evidence="4" id="KW-1185">Reference proteome</keyword>
<comment type="caution">
    <text evidence="3">The sequence shown here is derived from an EMBL/GenBank/DDBJ whole genome shotgun (WGS) entry which is preliminary data.</text>
</comment>
<dbReference type="PROSITE" id="PS00086">
    <property type="entry name" value="CYTOCHROME_P450"/>
    <property type="match status" value="1"/>
</dbReference>
<keyword evidence="2" id="KW-0408">Iron</keyword>
<keyword evidence="2" id="KW-0479">Metal-binding</keyword>
<evidence type="ECO:0000313" key="4">
    <source>
        <dbReference type="Proteomes" id="UP001342826"/>
    </source>
</evidence>
<proteinExistence type="inferred from homology"/>
<dbReference type="RefSeq" id="WP_328014773.1">
    <property type="nucleotide sequence ID" value="NZ_JARTFS010000001.1"/>
</dbReference>
<dbReference type="InterPro" id="IPR017972">
    <property type="entry name" value="Cyt_P450_CS"/>
</dbReference>
<dbReference type="Gene3D" id="1.10.630.10">
    <property type="entry name" value="Cytochrome P450"/>
    <property type="match status" value="1"/>
</dbReference>
<dbReference type="PRINTS" id="PR00385">
    <property type="entry name" value="P450"/>
</dbReference>
<dbReference type="PRINTS" id="PR00359">
    <property type="entry name" value="BP450"/>
</dbReference>
<organism evidence="3 4">
    <name type="scientific">Metabacillus fastidiosus</name>
    <dbReference type="NCBI Taxonomy" id="1458"/>
    <lineage>
        <taxon>Bacteria</taxon>
        <taxon>Bacillati</taxon>
        <taxon>Bacillota</taxon>
        <taxon>Bacilli</taxon>
        <taxon>Bacillales</taxon>
        <taxon>Bacillaceae</taxon>
        <taxon>Metabacillus</taxon>
    </lineage>
</organism>
<dbReference type="InterPro" id="IPR002397">
    <property type="entry name" value="Cyt_P450_B"/>
</dbReference>
<name>A0ABU6NUZ9_9BACI</name>
<dbReference type="CDD" id="cd20625">
    <property type="entry name" value="CYP164-like"/>
    <property type="match status" value="1"/>
</dbReference>
<evidence type="ECO:0000313" key="3">
    <source>
        <dbReference type="EMBL" id="MED4400187.1"/>
    </source>
</evidence>
<keyword evidence="2" id="KW-0349">Heme</keyword>
<reference evidence="3 4" key="1">
    <citation type="submission" date="2023-03" db="EMBL/GenBank/DDBJ databases">
        <title>Bacillus Genome Sequencing.</title>
        <authorList>
            <person name="Dunlap C."/>
        </authorList>
    </citation>
    <scope>NUCLEOTIDE SEQUENCE [LARGE SCALE GENOMIC DNA]</scope>
    <source>
        <strain evidence="3 4">NRS-1717</strain>
    </source>
</reference>
<comment type="similarity">
    <text evidence="1 2">Belongs to the cytochrome P450 family.</text>
</comment>
<sequence length="393" mass="45242">MKNINNMHTDFFRNPYPFYDELRSISPLYRTSLLKYKGVFVTGYEEAVTILKDTRFKNRIPLPQSTLKYESLKDTQNDMFLFKNGADHIKIRMLVNKAFTPRMIEAYRPYIAETANSLLDEMKLGGTMDIVSDFAFPLASSVIARILGVPAEDHQKFREWSIELIQTIDFMRSSKSLKSGNRTIGILINYFKKLIISKELYPAEDLISILIKEEKMTNEELIATCILLVIAGHETTVNLISNSLFILLNNEEQLLELREDLSLMESAVEECLRYESPTQMIARIAGEDVEMNGELIKEGEHVYIMLGAVNRDPRKFLHADQFNIRRDPNQHLAFGAGVHFCLGASLARLEAQIAISTFLERIPECTLADSQLKWRRLFSFRSLEEMIIHFHGK</sequence>
<dbReference type="EMBL" id="JARTFS010000001">
    <property type="protein sequence ID" value="MED4400187.1"/>
    <property type="molecule type" value="Genomic_DNA"/>
</dbReference>
<evidence type="ECO:0000256" key="1">
    <source>
        <dbReference type="ARBA" id="ARBA00010617"/>
    </source>
</evidence>
<dbReference type="Pfam" id="PF00067">
    <property type="entry name" value="p450"/>
    <property type="match status" value="1"/>
</dbReference>
<protein>
    <submittedName>
        <fullName evidence="3">Cytochrome P450</fullName>
    </submittedName>
</protein>
<dbReference type="InterPro" id="IPR001128">
    <property type="entry name" value="Cyt_P450"/>
</dbReference>